<accession>A0ABU0B646</accession>
<name>A0ABU0B646_9HYPH</name>
<dbReference type="Gene3D" id="3.30.160.390">
    <property type="entry name" value="Integrase, DNA-binding domain"/>
    <property type="match status" value="1"/>
</dbReference>
<evidence type="ECO:0000256" key="2">
    <source>
        <dbReference type="ARBA" id="ARBA00022908"/>
    </source>
</evidence>
<dbReference type="PROSITE" id="PS51900">
    <property type="entry name" value="CB"/>
    <property type="match status" value="1"/>
</dbReference>
<evidence type="ECO:0000313" key="9">
    <source>
        <dbReference type="Proteomes" id="UP001224682"/>
    </source>
</evidence>
<dbReference type="Pfam" id="PF22022">
    <property type="entry name" value="Phage_int_M"/>
    <property type="match status" value="1"/>
</dbReference>
<dbReference type="SUPFAM" id="SSF56349">
    <property type="entry name" value="DNA breaking-rejoining enzymes"/>
    <property type="match status" value="1"/>
</dbReference>
<dbReference type="InterPro" id="IPR050808">
    <property type="entry name" value="Phage_Integrase"/>
</dbReference>
<dbReference type="InterPro" id="IPR025166">
    <property type="entry name" value="Integrase_DNA_bind_dom"/>
</dbReference>
<dbReference type="PANTHER" id="PTHR30629">
    <property type="entry name" value="PROPHAGE INTEGRASE"/>
    <property type="match status" value="1"/>
</dbReference>
<dbReference type="EMBL" id="JAUSUI010000001">
    <property type="protein sequence ID" value="MDQ0301289.1"/>
    <property type="molecule type" value="Genomic_DNA"/>
</dbReference>
<dbReference type="InterPro" id="IPR010998">
    <property type="entry name" value="Integrase_recombinase_N"/>
</dbReference>
<evidence type="ECO:0000313" key="8">
    <source>
        <dbReference type="EMBL" id="MDQ0301289.1"/>
    </source>
</evidence>
<dbReference type="RefSeq" id="WP_307017525.1">
    <property type="nucleotide sequence ID" value="NZ_JAUSUI010000001.1"/>
</dbReference>
<comment type="similarity">
    <text evidence="1">Belongs to the 'phage' integrase family.</text>
</comment>
<evidence type="ECO:0000256" key="1">
    <source>
        <dbReference type="ARBA" id="ARBA00008857"/>
    </source>
</evidence>
<dbReference type="InterPro" id="IPR044068">
    <property type="entry name" value="CB"/>
</dbReference>
<dbReference type="InterPro" id="IPR038488">
    <property type="entry name" value="Integrase_DNA-bd_sf"/>
</dbReference>
<dbReference type="CDD" id="cd00801">
    <property type="entry name" value="INT_P4_C"/>
    <property type="match status" value="1"/>
</dbReference>
<dbReference type="InterPro" id="IPR002104">
    <property type="entry name" value="Integrase_catalytic"/>
</dbReference>
<evidence type="ECO:0000259" key="6">
    <source>
        <dbReference type="PROSITE" id="PS51898"/>
    </source>
</evidence>
<dbReference type="PANTHER" id="PTHR30629:SF2">
    <property type="entry name" value="PROPHAGE INTEGRASE INTS-RELATED"/>
    <property type="match status" value="1"/>
</dbReference>
<dbReference type="InterPro" id="IPR053876">
    <property type="entry name" value="Phage_int_M"/>
</dbReference>
<keyword evidence="3 5" id="KW-0238">DNA-binding</keyword>
<dbReference type="Pfam" id="PF00589">
    <property type="entry name" value="Phage_integrase"/>
    <property type="match status" value="1"/>
</dbReference>
<reference evidence="8 9" key="1">
    <citation type="submission" date="2023-07" db="EMBL/GenBank/DDBJ databases">
        <title>Genomic Encyclopedia of Type Strains, Phase IV (KMG-IV): sequencing the most valuable type-strain genomes for metagenomic binning, comparative biology and taxonomic classification.</title>
        <authorList>
            <person name="Goeker M."/>
        </authorList>
    </citation>
    <scope>NUCLEOTIDE SEQUENCE [LARGE SCALE GENOMIC DNA]</scope>
    <source>
        <strain evidence="8 9">DSM 2457</strain>
    </source>
</reference>
<organism evidence="8 9">
    <name type="scientific">Ancylobacter polymorphus</name>
    <dbReference type="NCBI Taxonomy" id="223390"/>
    <lineage>
        <taxon>Bacteria</taxon>
        <taxon>Pseudomonadati</taxon>
        <taxon>Pseudomonadota</taxon>
        <taxon>Alphaproteobacteria</taxon>
        <taxon>Hyphomicrobiales</taxon>
        <taxon>Xanthobacteraceae</taxon>
        <taxon>Ancylobacter</taxon>
    </lineage>
</organism>
<evidence type="ECO:0000256" key="3">
    <source>
        <dbReference type="ARBA" id="ARBA00023125"/>
    </source>
</evidence>
<dbReference type="Gene3D" id="1.10.443.10">
    <property type="entry name" value="Intergrase catalytic core"/>
    <property type="match status" value="1"/>
</dbReference>
<feature type="domain" description="Tyr recombinase" evidence="6">
    <location>
        <begin position="205"/>
        <end position="404"/>
    </location>
</feature>
<sequence length="445" mass="48939">MPSVALTDAYIRAVDPPASGRLEVTDLRCPGLTLRVTTAGVKTFAFRYRDKLTGKVERLTLGKYPSIALADARRMAGEQRVTVSKGTNPRKEVRKAKAREQAAMSVDALLDKYLAEHVTKNTPKSAATVRSYLSAVRKAWGPRKAKDIERADVITFLRDRADAAPIAANRTRTILSTMFGWAVNEEILDATPMQRIPRPTKEEKARDRVLTDQEIALLWPALDGLDGAMGLALKALLLTGQRPGEVLGMTRSELTNLDRPTLARWELPPERVKNGRRHVVPLTEPVLAVINAALALHDPEKPSPAIFASHRNEAAAFDRHSVARAMKRLLRGLEPRDGNEAIISSLKAHEPTPHDFRRTAITGMMSLGIGRETVKSVVNHAEGDITEAHYDRYDRLPEKRAALAAWAAHVLTIIDPPPMAAPQDAGSNVFTMSQARSASRVRSAK</sequence>
<keyword evidence="2" id="KW-0229">DNA integration</keyword>
<dbReference type="PROSITE" id="PS51898">
    <property type="entry name" value="TYR_RECOMBINASE"/>
    <property type="match status" value="1"/>
</dbReference>
<gene>
    <name evidence="8" type="ORF">J2S75_000300</name>
</gene>
<feature type="domain" description="Core-binding (CB)" evidence="7">
    <location>
        <begin position="104"/>
        <end position="183"/>
    </location>
</feature>
<keyword evidence="4" id="KW-0233">DNA recombination</keyword>
<protein>
    <submittedName>
        <fullName evidence="8">Integrase</fullName>
    </submittedName>
</protein>
<dbReference type="Pfam" id="PF13356">
    <property type="entry name" value="Arm-DNA-bind_3"/>
    <property type="match status" value="1"/>
</dbReference>
<dbReference type="InterPro" id="IPR013762">
    <property type="entry name" value="Integrase-like_cat_sf"/>
</dbReference>
<dbReference type="InterPro" id="IPR011010">
    <property type="entry name" value="DNA_brk_join_enz"/>
</dbReference>
<evidence type="ECO:0000256" key="5">
    <source>
        <dbReference type="PROSITE-ProRule" id="PRU01248"/>
    </source>
</evidence>
<evidence type="ECO:0000256" key="4">
    <source>
        <dbReference type="ARBA" id="ARBA00023172"/>
    </source>
</evidence>
<dbReference type="Gene3D" id="1.10.150.130">
    <property type="match status" value="1"/>
</dbReference>
<keyword evidence="9" id="KW-1185">Reference proteome</keyword>
<evidence type="ECO:0000259" key="7">
    <source>
        <dbReference type="PROSITE" id="PS51900"/>
    </source>
</evidence>
<proteinExistence type="inferred from homology"/>
<comment type="caution">
    <text evidence="8">The sequence shown here is derived from an EMBL/GenBank/DDBJ whole genome shotgun (WGS) entry which is preliminary data.</text>
</comment>
<dbReference type="Proteomes" id="UP001224682">
    <property type="component" value="Unassembled WGS sequence"/>
</dbReference>